<evidence type="ECO:0000256" key="3">
    <source>
        <dbReference type="SAM" id="Phobius"/>
    </source>
</evidence>
<evidence type="ECO:0000256" key="2">
    <source>
        <dbReference type="ARBA" id="ARBA00034247"/>
    </source>
</evidence>
<comment type="catalytic activity">
    <reaction evidence="2">
        <text>2 GTP = 3',3'-c-di-GMP + 2 diphosphate</text>
        <dbReference type="Rhea" id="RHEA:24898"/>
        <dbReference type="ChEBI" id="CHEBI:33019"/>
        <dbReference type="ChEBI" id="CHEBI:37565"/>
        <dbReference type="ChEBI" id="CHEBI:58805"/>
        <dbReference type="EC" id="2.7.7.65"/>
    </reaction>
</comment>
<dbReference type="FunFam" id="3.30.70.270:FF:000001">
    <property type="entry name" value="Diguanylate cyclase domain protein"/>
    <property type="match status" value="1"/>
</dbReference>
<dbReference type="InterPro" id="IPR029787">
    <property type="entry name" value="Nucleotide_cyclase"/>
</dbReference>
<dbReference type="SMART" id="SM00267">
    <property type="entry name" value="GGDEF"/>
    <property type="match status" value="1"/>
</dbReference>
<keyword evidence="3" id="KW-1133">Transmembrane helix</keyword>
<dbReference type="GO" id="GO:0043709">
    <property type="term" value="P:cell adhesion involved in single-species biofilm formation"/>
    <property type="evidence" value="ECO:0007669"/>
    <property type="project" value="TreeGrafter"/>
</dbReference>
<evidence type="ECO:0000256" key="4">
    <source>
        <dbReference type="SAM" id="SignalP"/>
    </source>
</evidence>
<reference evidence="7" key="1">
    <citation type="submission" date="2016-10" db="EMBL/GenBank/DDBJ databases">
        <authorList>
            <person name="Varghese N."/>
            <person name="Submissions S."/>
        </authorList>
    </citation>
    <scope>NUCLEOTIDE SEQUENCE [LARGE SCALE GENOMIC DNA]</scope>
    <source>
        <strain evidence="7">CGMCC 1.11014</strain>
    </source>
</reference>
<dbReference type="InterPro" id="IPR000160">
    <property type="entry name" value="GGDEF_dom"/>
</dbReference>
<dbReference type="InterPro" id="IPR050469">
    <property type="entry name" value="Diguanylate_Cyclase"/>
</dbReference>
<organism evidence="6 7">
    <name type="scientific">Pseudoduganella namucuonensis</name>
    <dbReference type="NCBI Taxonomy" id="1035707"/>
    <lineage>
        <taxon>Bacteria</taxon>
        <taxon>Pseudomonadati</taxon>
        <taxon>Pseudomonadota</taxon>
        <taxon>Betaproteobacteria</taxon>
        <taxon>Burkholderiales</taxon>
        <taxon>Oxalobacteraceae</taxon>
        <taxon>Telluria group</taxon>
        <taxon>Pseudoduganella</taxon>
    </lineage>
</organism>
<dbReference type="EC" id="2.7.7.65" evidence="1"/>
<dbReference type="Gene3D" id="3.30.70.270">
    <property type="match status" value="1"/>
</dbReference>
<evidence type="ECO:0000313" key="7">
    <source>
        <dbReference type="Proteomes" id="UP000199391"/>
    </source>
</evidence>
<dbReference type="Proteomes" id="UP000199391">
    <property type="component" value="Unassembled WGS sequence"/>
</dbReference>
<dbReference type="InterPro" id="IPR043128">
    <property type="entry name" value="Rev_trsase/Diguanyl_cyclase"/>
</dbReference>
<sequence>MPMRSAAASRTVLHALRQALCRLACLLLAVTLAAPAMAAEERKVLVLYSLGSDSASVWQAMVHKGLYDELGKKTWGEPPSIFEERFDAIRVGDKPSLDSMGPYLKTKYAEVKLDAVVTENYLAATFLHSHPELFPGVPRYYVNHGRKNWRPKDGEALEVVPDYVRMLGVITRVAPHTRRVVVVGDRSPRVQEWIAGARDAARPYGKILTVDYWDNQSFDELYRRAALLSGDTAILMFATYGDNTGAKGLPAVVARKLAAVAQVPVFTHVESLVLPGIAGGYVLSGENIGRVIANVLQGQRPDLGAVQRYVFDFPTAERHQLRHIPPGAVLLNRPQGVWELYRWQIILGLTLIVMEGVLITALVMALRSRRRTMTALNDERNNLEDRVLQRTLELLMANNKLEQLATTDPLTGIANRRKMTEQISKELERARRFRHPLSLLMVDIDHFKRINDTYGHDIGDRAIVAVASMLASSMRSIDMVARFGGEEFVLLMPETDIDVAGNAAERLRDAAARLRIEVDGGLKITLTISIGVAATRPQEAPDSPSSLLMRADKALYRAKNEGRDRVVLATA</sequence>
<evidence type="ECO:0000259" key="5">
    <source>
        <dbReference type="PROSITE" id="PS50887"/>
    </source>
</evidence>
<dbReference type="GO" id="GO:0005886">
    <property type="term" value="C:plasma membrane"/>
    <property type="evidence" value="ECO:0007669"/>
    <property type="project" value="TreeGrafter"/>
</dbReference>
<dbReference type="SUPFAM" id="SSF55073">
    <property type="entry name" value="Nucleotide cyclase"/>
    <property type="match status" value="1"/>
</dbReference>
<accession>A0A1I7JQN0</accession>
<dbReference type="EMBL" id="FPBO01000012">
    <property type="protein sequence ID" value="SFU87487.1"/>
    <property type="molecule type" value="Genomic_DNA"/>
</dbReference>
<dbReference type="STRING" id="1035707.SAMN05216552_1012162"/>
<dbReference type="PANTHER" id="PTHR45138">
    <property type="entry name" value="REGULATORY COMPONENTS OF SENSORY TRANSDUCTION SYSTEM"/>
    <property type="match status" value="1"/>
</dbReference>
<name>A0A1I7JQN0_9BURK</name>
<proteinExistence type="predicted"/>
<keyword evidence="3" id="KW-0472">Membrane</keyword>
<dbReference type="RefSeq" id="WP_229490323.1">
    <property type="nucleotide sequence ID" value="NZ_FPBO01000012.1"/>
</dbReference>
<feature type="domain" description="GGDEF" evidence="5">
    <location>
        <begin position="435"/>
        <end position="571"/>
    </location>
</feature>
<dbReference type="Gene3D" id="3.40.50.2300">
    <property type="match status" value="1"/>
</dbReference>
<dbReference type="PANTHER" id="PTHR45138:SF9">
    <property type="entry name" value="DIGUANYLATE CYCLASE DGCM-RELATED"/>
    <property type="match status" value="1"/>
</dbReference>
<keyword evidence="3" id="KW-0812">Transmembrane</keyword>
<gene>
    <name evidence="6" type="ORF">SAMN05216552_1012162</name>
</gene>
<dbReference type="AlphaFoldDB" id="A0A1I7JQN0"/>
<feature type="transmembrane region" description="Helical" evidence="3">
    <location>
        <begin position="343"/>
        <end position="366"/>
    </location>
</feature>
<dbReference type="NCBIfam" id="TIGR00254">
    <property type="entry name" value="GGDEF"/>
    <property type="match status" value="1"/>
</dbReference>
<dbReference type="GO" id="GO:1902201">
    <property type="term" value="P:negative regulation of bacterial-type flagellum-dependent cell motility"/>
    <property type="evidence" value="ECO:0007669"/>
    <property type="project" value="TreeGrafter"/>
</dbReference>
<dbReference type="Pfam" id="PF00990">
    <property type="entry name" value="GGDEF"/>
    <property type="match status" value="1"/>
</dbReference>
<dbReference type="CDD" id="cd01949">
    <property type="entry name" value="GGDEF"/>
    <property type="match status" value="1"/>
</dbReference>
<keyword evidence="4" id="KW-0732">Signal</keyword>
<feature type="signal peptide" evidence="4">
    <location>
        <begin position="1"/>
        <end position="38"/>
    </location>
</feature>
<feature type="chain" id="PRO_5011556383" description="diguanylate cyclase" evidence="4">
    <location>
        <begin position="39"/>
        <end position="571"/>
    </location>
</feature>
<evidence type="ECO:0000313" key="6">
    <source>
        <dbReference type="EMBL" id="SFU87487.1"/>
    </source>
</evidence>
<evidence type="ECO:0000256" key="1">
    <source>
        <dbReference type="ARBA" id="ARBA00012528"/>
    </source>
</evidence>
<protein>
    <recommendedName>
        <fullName evidence="1">diguanylate cyclase</fullName>
        <ecNumber evidence="1">2.7.7.65</ecNumber>
    </recommendedName>
</protein>
<dbReference type="PROSITE" id="PS50887">
    <property type="entry name" value="GGDEF"/>
    <property type="match status" value="1"/>
</dbReference>
<dbReference type="GO" id="GO:0052621">
    <property type="term" value="F:diguanylate cyclase activity"/>
    <property type="evidence" value="ECO:0007669"/>
    <property type="project" value="UniProtKB-EC"/>
</dbReference>
<keyword evidence="7" id="KW-1185">Reference proteome</keyword>